<dbReference type="EMBL" id="HACA01016778">
    <property type="protein sequence ID" value="CDW34139.1"/>
    <property type="molecule type" value="Transcribed_RNA"/>
</dbReference>
<reference evidence="1" key="1">
    <citation type="submission" date="2014-05" db="EMBL/GenBank/DDBJ databases">
        <authorList>
            <person name="Chronopoulou M."/>
        </authorList>
    </citation>
    <scope>NUCLEOTIDE SEQUENCE</scope>
    <source>
        <tissue evidence="1">Whole organism</tissue>
    </source>
</reference>
<protein>
    <submittedName>
        <fullName evidence="1">Uncharacterized protein</fullName>
    </submittedName>
</protein>
<dbReference type="AlphaFoldDB" id="A0A0K2U795"/>
<proteinExistence type="predicted"/>
<feature type="non-terminal residue" evidence="1">
    <location>
        <position position="1"/>
    </location>
</feature>
<organism evidence="1">
    <name type="scientific">Lepeophtheirus salmonis</name>
    <name type="common">Salmon louse</name>
    <name type="synonym">Caligus salmonis</name>
    <dbReference type="NCBI Taxonomy" id="72036"/>
    <lineage>
        <taxon>Eukaryota</taxon>
        <taxon>Metazoa</taxon>
        <taxon>Ecdysozoa</taxon>
        <taxon>Arthropoda</taxon>
        <taxon>Crustacea</taxon>
        <taxon>Multicrustacea</taxon>
        <taxon>Hexanauplia</taxon>
        <taxon>Copepoda</taxon>
        <taxon>Siphonostomatoida</taxon>
        <taxon>Caligidae</taxon>
        <taxon>Lepeophtheirus</taxon>
    </lineage>
</organism>
<evidence type="ECO:0000313" key="1">
    <source>
        <dbReference type="EMBL" id="CDW34139.1"/>
    </source>
</evidence>
<name>A0A0K2U795_LEPSM</name>
<sequence length="64" mass="7066">SKFDVILLTKKQSNGCKNITLVRLCCGGIGKQVAIVFPFINLETVIFLYKKTISSNTITFSSHS</sequence>
<accession>A0A0K2U795</accession>